<evidence type="ECO:0000313" key="2">
    <source>
        <dbReference type="Proteomes" id="UP000270046"/>
    </source>
</evidence>
<organism evidence="1 2">
    <name type="scientific">Mucilaginibacter celer</name>
    <dbReference type="NCBI Taxonomy" id="2305508"/>
    <lineage>
        <taxon>Bacteria</taxon>
        <taxon>Pseudomonadati</taxon>
        <taxon>Bacteroidota</taxon>
        <taxon>Sphingobacteriia</taxon>
        <taxon>Sphingobacteriales</taxon>
        <taxon>Sphingobacteriaceae</taxon>
        <taxon>Mucilaginibacter</taxon>
    </lineage>
</organism>
<dbReference type="RefSeq" id="WP_119406698.1">
    <property type="nucleotide sequence ID" value="NZ_CP032869.1"/>
</dbReference>
<reference evidence="1 2" key="1">
    <citation type="submission" date="2018-10" db="EMBL/GenBank/DDBJ databases">
        <title>Genome sequencing of Mucilaginibacter sp. HYN0043.</title>
        <authorList>
            <person name="Kim M."/>
            <person name="Yi H."/>
        </authorList>
    </citation>
    <scope>NUCLEOTIDE SEQUENCE [LARGE SCALE GENOMIC DNA]</scope>
    <source>
        <strain evidence="1 2">HYN0043</strain>
    </source>
</reference>
<dbReference type="EMBL" id="CP032869">
    <property type="protein sequence ID" value="AYL98421.1"/>
    <property type="molecule type" value="Genomic_DNA"/>
</dbReference>
<evidence type="ECO:0000313" key="1">
    <source>
        <dbReference type="EMBL" id="AYL98421.1"/>
    </source>
</evidence>
<dbReference type="Proteomes" id="UP000270046">
    <property type="component" value="Chromosome"/>
</dbReference>
<proteinExistence type="predicted"/>
<dbReference type="OrthoDB" id="792249at2"/>
<keyword evidence="2" id="KW-1185">Reference proteome</keyword>
<gene>
    <name evidence="1" type="ORF">HYN43_025450</name>
</gene>
<name>A0A494VWG1_9SPHI</name>
<sequence>MLNFNNYKLVKGVFILLVLAAVSGCAKKDYRPGYAVGTTFPIINLKGYTLERMQVRVGPRSVVAGYVTEEISGVSYEVPFNPSQDLNRVVFYKEDGSVPYAGSQIRFNTPNRDTTVKIFYDGKTFFQNPVFPAPTAGSMGLRITFKSTASTYKGPVDIELHERYSTTVKVTRVDPKTGKPITVNVDTVLIKPEPAGIIHGVKQTEFNTYTELNPPASPTFVDYAVYIHVANTGNPLPYPTGVVVTPYDLLPFQPDYFALYTITDIRVTAEKPNVITYKVDDRASLFQ</sequence>
<dbReference type="AlphaFoldDB" id="A0A494VWG1"/>
<dbReference type="KEGG" id="muh:HYN43_025450"/>
<accession>A0A494VWG1</accession>
<protein>
    <submittedName>
        <fullName evidence="1">Uncharacterized protein</fullName>
    </submittedName>
</protein>